<dbReference type="EMBL" id="JAAVXB010000007">
    <property type="protein sequence ID" value="NKF23243.1"/>
    <property type="molecule type" value="Genomic_DNA"/>
</dbReference>
<dbReference type="InterPro" id="IPR008979">
    <property type="entry name" value="Galactose-bd-like_sf"/>
</dbReference>
<dbReference type="GO" id="GO:0016810">
    <property type="term" value="F:hydrolase activity, acting on carbon-nitrogen (but not peptide) bonds"/>
    <property type="evidence" value="ECO:0007669"/>
    <property type="project" value="InterPro"/>
</dbReference>
<evidence type="ECO:0000256" key="1">
    <source>
        <dbReference type="SAM" id="SignalP"/>
    </source>
</evidence>
<dbReference type="SUPFAM" id="SSF51556">
    <property type="entry name" value="Metallo-dependent hydrolases"/>
    <property type="match status" value="1"/>
</dbReference>
<feature type="domain" description="Amidohydrolase-related" evidence="2">
    <location>
        <begin position="83"/>
        <end position="409"/>
    </location>
</feature>
<comment type="caution">
    <text evidence="3">The sequence shown here is derived from an EMBL/GenBank/DDBJ whole genome shotgun (WGS) entry which is preliminary data.</text>
</comment>
<dbReference type="RefSeq" id="WP_168148573.1">
    <property type="nucleotide sequence ID" value="NZ_JAAVXB010000007.1"/>
</dbReference>
<feature type="signal peptide" evidence="1">
    <location>
        <begin position="1"/>
        <end position="28"/>
    </location>
</feature>
<dbReference type="SUPFAM" id="SSF51338">
    <property type="entry name" value="Composite domain of metallo-dependent hydrolases"/>
    <property type="match status" value="1"/>
</dbReference>
<dbReference type="InterPro" id="IPR006680">
    <property type="entry name" value="Amidohydro-rel"/>
</dbReference>
<evidence type="ECO:0000259" key="2">
    <source>
        <dbReference type="Pfam" id="PF01979"/>
    </source>
</evidence>
<dbReference type="InterPro" id="IPR032466">
    <property type="entry name" value="Metal_Hydrolase"/>
</dbReference>
<accession>A0A970B6W3</accession>
<keyword evidence="1" id="KW-0732">Signal</keyword>
<keyword evidence="4" id="KW-1185">Reference proteome</keyword>
<dbReference type="Gene3D" id="1.20.58.520">
    <property type="entry name" value="Amidohydrolase"/>
    <property type="match status" value="1"/>
</dbReference>
<dbReference type="SUPFAM" id="SSF49785">
    <property type="entry name" value="Galactose-binding domain-like"/>
    <property type="match status" value="1"/>
</dbReference>
<dbReference type="Pfam" id="PF01979">
    <property type="entry name" value="Amidohydro_1"/>
    <property type="match status" value="1"/>
</dbReference>
<name>A0A970B6W3_9GAMM</name>
<organism evidence="3 4">
    <name type="scientific">Solimonas marina</name>
    <dbReference type="NCBI Taxonomy" id="2714601"/>
    <lineage>
        <taxon>Bacteria</taxon>
        <taxon>Pseudomonadati</taxon>
        <taxon>Pseudomonadota</taxon>
        <taxon>Gammaproteobacteria</taxon>
        <taxon>Nevskiales</taxon>
        <taxon>Nevskiaceae</taxon>
        <taxon>Solimonas</taxon>
    </lineage>
</organism>
<dbReference type="Gene3D" id="2.30.40.10">
    <property type="entry name" value="Urease, subunit C, domain 1"/>
    <property type="match status" value="1"/>
</dbReference>
<gene>
    <name evidence="3" type="ORF">G7Y82_13050</name>
</gene>
<feature type="chain" id="PRO_5036868722" evidence="1">
    <location>
        <begin position="29"/>
        <end position="602"/>
    </location>
</feature>
<dbReference type="PANTHER" id="PTHR43135:SF3">
    <property type="entry name" value="ALPHA-D-RIBOSE 1-METHYLPHOSPHONATE 5-TRIPHOSPHATE DIPHOSPHATASE"/>
    <property type="match status" value="1"/>
</dbReference>
<reference evidence="3" key="1">
    <citation type="submission" date="2020-03" db="EMBL/GenBank/DDBJ databases">
        <title>Solimonas marina sp. nov., isolated from deep seawater of the Pacific Ocean.</title>
        <authorList>
            <person name="Liu X."/>
            <person name="Lai Q."/>
            <person name="Sun F."/>
            <person name="Gai Y."/>
            <person name="Li G."/>
            <person name="Shao Z."/>
        </authorList>
    </citation>
    <scope>NUCLEOTIDE SEQUENCE</scope>
    <source>
        <strain evidence="3">C16B3</strain>
    </source>
</reference>
<dbReference type="Gene3D" id="3.30.110.90">
    <property type="entry name" value="Amidohydrolase"/>
    <property type="match status" value="1"/>
</dbReference>
<dbReference type="InterPro" id="IPR051781">
    <property type="entry name" value="Metallo-dep_Hydrolase"/>
</dbReference>
<dbReference type="Proteomes" id="UP000653472">
    <property type="component" value="Unassembled WGS sequence"/>
</dbReference>
<dbReference type="PANTHER" id="PTHR43135">
    <property type="entry name" value="ALPHA-D-RIBOSE 1-METHYLPHOSPHONATE 5-TRIPHOSPHATE DIPHOSPHATASE"/>
    <property type="match status" value="1"/>
</dbReference>
<sequence>MKLHPLHPALPIAALALFAAMVAVPSRAATDDTTAIVHAQIFDAAGTAPYRGTLLIRDGRIAALGPDVKVPLHATVIDAKGETLMPGIFDLHTHWTPSSTPAYTPQIALAYLATGVTTVDDFNAAPESYAPRRQWLSTLYAPHVNFAARISTPLGHGADWADQNTTRWVNTPASARRAVDAVAAYHPDLIKAFTDGWRYGAAPDNTSMDEETLAALVDEAHKFGLKVATHTVTIDRGRIAAEAGVDIIAHSLQDRPIDAETLALIKKAGTYYIPTLAVYEPIKPDRPLPYPIDDPRMQARLHRFDDALHNLKAVYDAGIPVAVGTDAGMFAHRGATEHELELMVRAGLTPEQALIAATRTSASALKLQDDRGTLEVGKRADLILVDGTPWTDITAMRKVQRTFVDGVLVYGPGAKIPPTNRIDHMPAIKVPALVDDFERDDGRTALDTLRVDEADGGQDRTIQTTTTITHGDGKALLVAAQLSSEPDAFASAILPLSRGQIAPADLRQYHGVRLQIRGEVGRGAVALRTAGSLRWQHDISVGAHWASVDVPFNELAALKPAHVGLAAADTSWAGDDLTGIAVVGYGAPGQKIWLEIDDVRFY</sequence>
<evidence type="ECO:0000313" key="4">
    <source>
        <dbReference type="Proteomes" id="UP000653472"/>
    </source>
</evidence>
<proteinExistence type="predicted"/>
<dbReference type="InterPro" id="IPR011059">
    <property type="entry name" value="Metal-dep_hydrolase_composite"/>
</dbReference>
<protein>
    <submittedName>
        <fullName evidence="3">Amidohydrolase family protein</fullName>
    </submittedName>
</protein>
<evidence type="ECO:0000313" key="3">
    <source>
        <dbReference type="EMBL" id="NKF23243.1"/>
    </source>
</evidence>
<dbReference type="Gene3D" id="3.40.50.10910">
    <property type="entry name" value="Amidohydrolase"/>
    <property type="match status" value="1"/>
</dbReference>
<dbReference type="AlphaFoldDB" id="A0A970B6W3"/>